<evidence type="ECO:0000313" key="2">
    <source>
        <dbReference type="EMBL" id="SHK78151.1"/>
    </source>
</evidence>
<dbReference type="AlphaFoldDB" id="A0A1M6V9U5"/>
<organism evidence="2 3">
    <name type="scientific">Xylanibacter ruminicola</name>
    <name type="common">Prevotella ruminicola</name>
    <dbReference type="NCBI Taxonomy" id="839"/>
    <lineage>
        <taxon>Bacteria</taxon>
        <taxon>Pseudomonadati</taxon>
        <taxon>Bacteroidota</taxon>
        <taxon>Bacteroidia</taxon>
        <taxon>Bacteroidales</taxon>
        <taxon>Prevotellaceae</taxon>
        <taxon>Xylanibacter</taxon>
    </lineage>
</organism>
<proteinExistence type="predicted"/>
<feature type="transmembrane region" description="Helical" evidence="1">
    <location>
        <begin position="21"/>
        <end position="42"/>
    </location>
</feature>
<protein>
    <recommendedName>
        <fullName evidence="4">DUF4595 domain-containing protein</fullName>
    </recommendedName>
</protein>
<reference evidence="2 3" key="1">
    <citation type="submission" date="2016-11" db="EMBL/GenBank/DDBJ databases">
        <authorList>
            <person name="Jaros S."/>
            <person name="Januszkiewicz K."/>
            <person name="Wedrychowicz H."/>
        </authorList>
    </citation>
    <scope>NUCLEOTIDE SEQUENCE [LARGE SCALE GENOMIC DNA]</scope>
    <source>
        <strain evidence="2 3">KHT3</strain>
    </source>
</reference>
<sequence>MASITFCVNLCLCSMKQGQIYYQYTWIINTLMALVAVGVVFASCSNVDNPYNVTPPDGKYVLVKDSITSPDGELQMYVWEYDAEGKMAKETFDFHHSDNTSDHIVSTYTYSENLITRKSVKNDETTYFAYCYLNSKGLVERIKDELGESECSYKYDDDDHVMLCMEDGRDSLVWKNGDAVSYVINTAEGGIINFTSSPYEVDFPYLMAYLPYYENALSPMGFFGKTTRHLISNLHFEHEADGKSSYLNGDFSYVVRGGLVVEFTADIDEWYFENGETEDYSRIEHHYLTWRKL</sequence>
<name>A0A1M6V9U5_XYLRU</name>
<dbReference type="EMBL" id="FRBD01000012">
    <property type="protein sequence ID" value="SHK78151.1"/>
    <property type="molecule type" value="Genomic_DNA"/>
</dbReference>
<gene>
    <name evidence="2" type="ORF">SAMN05216463_1122</name>
</gene>
<evidence type="ECO:0000256" key="1">
    <source>
        <dbReference type="SAM" id="Phobius"/>
    </source>
</evidence>
<evidence type="ECO:0000313" key="3">
    <source>
        <dbReference type="Proteomes" id="UP000184130"/>
    </source>
</evidence>
<dbReference type="Proteomes" id="UP000184130">
    <property type="component" value="Unassembled WGS sequence"/>
</dbReference>
<evidence type="ECO:0008006" key="4">
    <source>
        <dbReference type="Google" id="ProtNLM"/>
    </source>
</evidence>
<accession>A0A1M6V9U5</accession>
<keyword evidence="1" id="KW-1133">Transmembrane helix</keyword>
<keyword evidence="1" id="KW-0812">Transmembrane</keyword>
<keyword evidence="1" id="KW-0472">Membrane</keyword>